<comment type="cofactor">
    <cofactor evidence="1">
        <name>Mg(2+)</name>
        <dbReference type="ChEBI" id="CHEBI:18420"/>
    </cofactor>
</comment>
<sequence length="447" mass="50067">MFLEQIPVQVRTVLRALEGAGYSAYVVGGCVRDTLMARDPADWDVATAAQPEQVKAVMGAYRVADTGLRHGTVTAIIDGMPIEITTFREEGEYLDLRHPSSVSFTADLQADLARRDFTVNAMAWSEKTGLVDPFDGAADLTRGILRAVGEPRKRFSEDALRILRALRFSSVLGFSIEEKTAQAAIECRSLLARISSERVRDEFSALLCGPGVERVLMEYAEIIAVIIPEIVPSIGFSQNNYHHIYDVWEHTVHSIAAVEPELVLRLVMLLHDLGKPHSYTEDADGVGHFYGHPMISTGIAGGVLLRLRYDRSLIRQVCTLVEYHDSHLFPTENSVRRWLSRLGEENLRLLIRVKRADNLAQSPDWRGRQDELRRTQEILDQVLREKKAFSREMLAVRGTDMIALGADGPQIGRLLDVLLEEVMNGRVRNEKGALLALAQRVMDSWSL</sequence>
<dbReference type="Pfam" id="PF13735">
    <property type="entry name" value="tRNA_NucTran2_2"/>
    <property type="match status" value="1"/>
</dbReference>
<evidence type="ECO:0000256" key="5">
    <source>
        <dbReference type="ARBA" id="ARBA00022723"/>
    </source>
</evidence>
<dbReference type="Pfam" id="PF01743">
    <property type="entry name" value="PolyA_pol"/>
    <property type="match status" value="1"/>
</dbReference>
<dbReference type="AlphaFoldDB" id="A0A9D1ITR1"/>
<dbReference type="GO" id="GO:0000166">
    <property type="term" value="F:nucleotide binding"/>
    <property type="evidence" value="ECO:0007669"/>
    <property type="project" value="UniProtKB-KW"/>
</dbReference>
<dbReference type="CDD" id="cd05398">
    <property type="entry name" value="NT_ClassII-CCAase"/>
    <property type="match status" value="1"/>
</dbReference>
<dbReference type="Gene3D" id="1.10.246.80">
    <property type="match status" value="1"/>
</dbReference>
<keyword evidence="2 9" id="KW-0808">Transferase</keyword>
<keyword evidence="4" id="KW-0548">Nucleotidyltransferase</keyword>
<dbReference type="SUPFAM" id="SSF81891">
    <property type="entry name" value="Poly A polymerase C-terminal region-like"/>
    <property type="match status" value="1"/>
</dbReference>
<accession>A0A9D1ITR1</accession>
<evidence type="ECO:0000256" key="7">
    <source>
        <dbReference type="ARBA" id="ARBA00022842"/>
    </source>
</evidence>
<keyword evidence="3" id="KW-0819">tRNA processing</keyword>
<keyword evidence="7" id="KW-0460">Magnesium</keyword>
<keyword evidence="5" id="KW-0479">Metal-binding</keyword>
<comment type="caution">
    <text evidence="13">The sequence shown here is derived from an EMBL/GenBank/DDBJ whole genome shotgun (WGS) entry which is preliminary data.</text>
</comment>
<dbReference type="Gene3D" id="1.10.3090.10">
    <property type="entry name" value="cca-adding enzyme, domain 2"/>
    <property type="match status" value="1"/>
</dbReference>
<dbReference type="InterPro" id="IPR032810">
    <property type="entry name" value="CCA-adding_enz_C"/>
</dbReference>
<comment type="similarity">
    <text evidence="9">Belongs to the tRNA nucleotidyltransferase/poly(A) polymerase family.</text>
</comment>
<dbReference type="PANTHER" id="PTHR46173:SF1">
    <property type="entry name" value="CCA TRNA NUCLEOTIDYLTRANSFERASE 1, MITOCHONDRIAL"/>
    <property type="match status" value="1"/>
</dbReference>
<evidence type="ECO:0000259" key="12">
    <source>
        <dbReference type="Pfam" id="PF13735"/>
    </source>
</evidence>
<reference evidence="13" key="2">
    <citation type="journal article" date="2021" name="PeerJ">
        <title>Extensive microbial diversity within the chicken gut microbiome revealed by metagenomics and culture.</title>
        <authorList>
            <person name="Gilroy R."/>
            <person name="Ravi A."/>
            <person name="Getino M."/>
            <person name="Pursley I."/>
            <person name="Horton D.L."/>
            <person name="Alikhan N.F."/>
            <person name="Baker D."/>
            <person name="Gharbi K."/>
            <person name="Hall N."/>
            <person name="Watson M."/>
            <person name="Adriaenssens E.M."/>
            <person name="Foster-Nyarko E."/>
            <person name="Jarju S."/>
            <person name="Secka A."/>
            <person name="Antonio M."/>
            <person name="Oren A."/>
            <person name="Chaudhuri R.R."/>
            <person name="La Ragione R."/>
            <person name="Hildebrand F."/>
            <person name="Pallen M.J."/>
        </authorList>
    </citation>
    <scope>NUCLEOTIDE SEQUENCE</scope>
    <source>
        <strain evidence="13">CHK191-8634</strain>
    </source>
</reference>
<evidence type="ECO:0000256" key="4">
    <source>
        <dbReference type="ARBA" id="ARBA00022695"/>
    </source>
</evidence>
<dbReference type="GO" id="GO:0000049">
    <property type="term" value="F:tRNA binding"/>
    <property type="evidence" value="ECO:0007669"/>
    <property type="project" value="TreeGrafter"/>
</dbReference>
<evidence type="ECO:0000256" key="2">
    <source>
        <dbReference type="ARBA" id="ARBA00022679"/>
    </source>
</evidence>
<gene>
    <name evidence="13" type="ORF">IAB67_02775</name>
</gene>
<dbReference type="Pfam" id="PF12627">
    <property type="entry name" value="PolyA_pol_RNAbd"/>
    <property type="match status" value="1"/>
</dbReference>
<dbReference type="InterPro" id="IPR050264">
    <property type="entry name" value="Bact_CCA-adding_enz_type3_sf"/>
</dbReference>
<dbReference type="Proteomes" id="UP000824073">
    <property type="component" value="Unassembled WGS sequence"/>
</dbReference>
<protein>
    <submittedName>
        <fullName evidence="13">HD domain-containing protein</fullName>
    </submittedName>
</protein>
<evidence type="ECO:0000256" key="1">
    <source>
        <dbReference type="ARBA" id="ARBA00001946"/>
    </source>
</evidence>
<dbReference type="GO" id="GO:0008033">
    <property type="term" value="P:tRNA processing"/>
    <property type="evidence" value="ECO:0007669"/>
    <property type="project" value="UniProtKB-KW"/>
</dbReference>
<evidence type="ECO:0000313" key="14">
    <source>
        <dbReference type="Proteomes" id="UP000824073"/>
    </source>
</evidence>
<proteinExistence type="inferred from homology"/>
<organism evidence="13 14">
    <name type="scientific">Candidatus Ventrousia excrementavium</name>
    <dbReference type="NCBI Taxonomy" id="2840961"/>
    <lineage>
        <taxon>Bacteria</taxon>
        <taxon>Bacillati</taxon>
        <taxon>Bacillota</taxon>
        <taxon>Clostridia</taxon>
        <taxon>Eubacteriales</taxon>
        <taxon>Clostridiaceae</taxon>
        <taxon>Clostridiaceae incertae sedis</taxon>
        <taxon>Candidatus Ventrousia</taxon>
    </lineage>
</organism>
<evidence type="ECO:0000313" key="13">
    <source>
        <dbReference type="EMBL" id="HIU43203.1"/>
    </source>
</evidence>
<dbReference type="EMBL" id="DVMR01000030">
    <property type="protein sequence ID" value="HIU43203.1"/>
    <property type="molecule type" value="Genomic_DNA"/>
</dbReference>
<dbReference type="CDD" id="cd00077">
    <property type="entry name" value="HDc"/>
    <property type="match status" value="1"/>
</dbReference>
<dbReference type="InterPro" id="IPR003607">
    <property type="entry name" value="HD/PDEase_dom"/>
</dbReference>
<reference evidence="13" key="1">
    <citation type="submission" date="2020-10" db="EMBL/GenBank/DDBJ databases">
        <authorList>
            <person name="Gilroy R."/>
        </authorList>
    </citation>
    <scope>NUCLEOTIDE SEQUENCE</scope>
    <source>
        <strain evidence="13">CHK191-8634</strain>
    </source>
</reference>
<dbReference type="InterPro" id="IPR002646">
    <property type="entry name" value="PolA_pol_head_dom"/>
</dbReference>
<evidence type="ECO:0000256" key="3">
    <source>
        <dbReference type="ARBA" id="ARBA00022694"/>
    </source>
</evidence>
<evidence type="ECO:0000259" key="10">
    <source>
        <dbReference type="Pfam" id="PF01743"/>
    </source>
</evidence>
<dbReference type="Gene3D" id="3.30.460.10">
    <property type="entry name" value="Beta Polymerase, domain 2"/>
    <property type="match status" value="1"/>
</dbReference>
<keyword evidence="6" id="KW-0547">Nucleotide-binding</keyword>
<feature type="domain" description="Poly A polymerase head" evidence="10">
    <location>
        <begin position="24"/>
        <end position="146"/>
    </location>
</feature>
<dbReference type="GO" id="GO:0046872">
    <property type="term" value="F:metal ion binding"/>
    <property type="evidence" value="ECO:0007669"/>
    <property type="project" value="UniProtKB-KW"/>
</dbReference>
<dbReference type="GO" id="GO:0016779">
    <property type="term" value="F:nucleotidyltransferase activity"/>
    <property type="evidence" value="ECO:0007669"/>
    <property type="project" value="UniProtKB-KW"/>
</dbReference>
<name>A0A9D1ITR1_9CLOT</name>
<dbReference type="InterPro" id="IPR043519">
    <property type="entry name" value="NT_sf"/>
</dbReference>
<dbReference type="InterPro" id="IPR032828">
    <property type="entry name" value="PolyA_RNA-bd"/>
</dbReference>
<evidence type="ECO:0000256" key="6">
    <source>
        <dbReference type="ARBA" id="ARBA00022741"/>
    </source>
</evidence>
<keyword evidence="8 9" id="KW-0694">RNA-binding</keyword>
<evidence type="ECO:0000256" key="9">
    <source>
        <dbReference type="RuleBase" id="RU003953"/>
    </source>
</evidence>
<dbReference type="SUPFAM" id="SSF81301">
    <property type="entry name" value="Nucleotidyltransferase"/>
    <property type="match status" value="1"/>
</dbReference>
<feature type="domain" description="CCA-adding enzyme C-terminal" evidence="12">
    <location>
        <begin position="303"/>
        <end position="437"/>
    </location>
</feature>
<dbReference type="PANTHER" id="PTHR46173">
    <property type="entry name" value="CCA TRNA NUCLEOTIDYLTRANSFERASE 1, MITOCHONDRIAL"/>
    <property type="match status" value="1"/>
</dbReference>
<feature type="domain" description="tRNA nucleotidyltransferase/poly(A) polymerase RNA and SrmB- binding" evidence="11">
    <location>
        <begin position="173"/>
        <end position="230"/>
    </location>
</feature>
<evidence type="ECO:0000259" key="11">
    <source>
        <dbReference type="Pfam" id="PF12627"/>
    </source>
</evidence>
<evidence type="ECO:0000256" key="8">
    <source>
        <dbReference type="ARBA" id="ARBA00022884"/>
    </source>
</evidence>